<keyword evidence="1" id="KW-0472">Membrane</keyword>
<dbReference type="Gene3D" id="2.60.40.10">
    <property type="entry name" value="Immunoglobulins"/>
    <property type="match status" value="1"/>
</dbReference>
<name>A0A1G2QE43_9BACT</name>
<dbReference type="InterPro" id="IPR013783">
    <property type="entry name" value="Ig-like_fold"/>
</dbReference>
<keyword evidence="1" id="KW-0812">Transmembrane</keyword>
<reference evidence="2 3" key="1">
    <citation type="journal article" date="2016" name="Nat. Commun.">
        <title>Thousands of microbial genomes shed light on interconnected biogeochemical processes in an aquifer system.</title>
        <authorList>
            <person name="Anantharaman K."/>
            <person name="Brown C.T."/>
            <person name="Hug L.A."/>
            <person name="Sharon I."/>
            <person name="Castelle C.J."/>
            <person name="Probst A.J."/>
            <person name="Thomas B.C."/>
            <person name="Singh A."/>
            <person name="Wilkins M.J."/>
            <person name="Karaoz U."/>
            <person name="Brodie E.L."/>
            <person name="Williams K.H."/>
            <person name="Hubbard S.S."/>
            <person name="Banfield J.F."/>
        </authorList>
    </citation>
    <scope>NUCLEOTIDE SEQUENCE [LARGE SCALE GENOMIC DNA]</scope>
</reference>
<comment type="caution">
    <text evidence="2">The sequence shown here is derived from an EMBL/GenBank/DDBJ whole genome shotgun (WGS) entry which is preliminary data.</text>
</comment>
<dbReference type="Proteomes" id="UP000178481">
    <property type="component" value="Unassembled WGS sequence"/>
</dbReference>
<evidence type="ECO:0000256" key="1">
    <source>
        <dbReference type="SAM" id="Phobius"/>
    </source>
</evidence>
<evidence type="ECO:0000313" key="3">
    <source>
        <dbReference type="Proteomes" id="UP000178481"/>
    </source>
</evidence>
<sequence length="117" mass="13153">MIADVYSRQKIKTLAMAGLFILIIFYAGLKLKNIFLGPQITITSPVSGSTYRTPLVTIHGRADRIAKLYLNDRKIFTDDQGVISESLLLAPGYNILEFKAEDSFGRKINKYVELVLQ</sequence>
<gene>
    <name evidence="2" type="ORF">A2607_02390</name>
</gene>
<accession>A0A1G2QE43</accession>
<dbReference type="EMBL" id="MHTI01000028">
    <property type="protein sequence ID" value="OHA58728.1"/>
    <property type="molecule type" value="Genomic_DNA"/>
</dbReference>
<protein>
    <submittedName>
        <fullName evidence="2">Uncharacterized protein</fullName>
    </submittedName>
</protein>
<feature type="transmembrane region" description="Helical" evidence="1">
    <location>
        <begin position="12"/>
        <end position="29"/>
    </location>
</feature>
<proteinExistence type="predicted"/>
<keyword evidence="1" id="KW-1133">Transmembrane helix</keyword>
<organism evidence="2 3">
    <name type="scientific">Candidatus Vogelbacteria bacterium RIFOXYD1_FULL_42_15</name>
    <dbReference type="NCBI Taxonomy" id="1802437"/>
    <lineage>
        <taxon>Bacteria</taxon>
        <taxon>Candidatus Vogeliibacteriota</taxon>
    </lineage>
</organism>
<dbReference type="Pfam" id="PF09136">
    <property type="entry name" value="Glucodextran_B"/>
    <property type="match status" value="1"/>
</dbReference>
<evidence type="ECO:0000313" key="2">
    <source>
        <dbReference type="EMBL" id="OHA58728.1"/>
    </source>
</evidence>
<dbReference type="AlphaFoldDB" id="A0A1G2QE43"/>